<dbReference type="EMBL" id="JBHUFU010000006">
    <property type="protein sequence ID" value="MFD1830406.1"/>
    <property type="molecule type" value="Genomic_DNA"/>
</dbReference>
<reference evidence="2" key="1">
    <citation type="journal article" date="2019" name="Int. J. Syst. Evol. Microbiol.">
        <title>The Global Catalogue of Microorganisms (GCM) 10K type strain sequencing project: providing services to taxonomists for standard genome sequencing and annotation.</title>
        <authorList>
            <consortium name="The Broad Institute Genomics Platform"/>
            <consortium name="The Broad Institute Genome Sequencing Center for Infectious Disease"/>
            <person name="Wu L."/>
            <person name="Ma J."/>
        </authorList>
    </citation>
    <scope>NUCLEOTIDE SEQUENCE [LARGE SCALE GENOMIC DNA]</scope>
    <source>
        <strain evidence="2">CGMCC 4.7455</strain>
    </source>
</reference>
<comment type="caution">
    <text evidence="1">The sequence shown here is derived from an EMBL/GenBank/DDBJ whole genome shotgun (WGS) entry which is preliminary data.</text>
</comment>
<dbReference type="Proteomes" id="UP001597365">
    <property type="component" value="Unassembled WGS sequence"/>
</dbReference>
<gene>
    <name evidence="1" type="ORF">ACFSJS_12115</name>
</gene>
<organism evidence="1 2">
    <name type="scientific">Streptomyces desertarenae</name>
    <dbReference type="NCBI Taxonomy" id="2666184"/>
    <lineage>
        <taxon>Bacteria</taxon>
        <taxon>Bacillati</taxon>
        <taxon>Actinomycetota</taxon>
        <taxon>Actinomycetes</taxon>
        <taxon>Kitasatosporales</taxon>
        <taxon>Streptomycetaceae</taxon>
        <taxon>Streptomyces</taxon>
    </lineage>
</organism>
<sequence>MQVEMELSELEVLVSALVRMKFDEVEVPEPYFGSPVFSAAHNRILDSLISGSRRVGDEGRARRWEEWREWEGRDFERQVVIGYAASLPMWDDWSRDQQIEALGSYCSPFSVAAADLEELRLEVDRNRRPAR</sequence>
<dbReference type="RefSeq" id="WP_380899355.1">
    <property type="nucleotide sequence ID" value="NZ_JBHUFU010000006.1"/>
</dbReference>
<name>A0ABW4PLT8_9ACTN</name>
<evidence type="ECO:0000313" key="1">
    <source>
        <dbReference type="EMBL" id="MFD1830406.1"/>
    </source>
</evidence>
<proteinExistence type="predicted"/>
<evidence type="ECO:0000313" key="2">
    <source>
        <dbReference type="Proteomes" id="UP001597365"/>
    </source>
</evidence>
<protein>
    <submittedName>
        <fullName evidence="1">Uncharacterized protein</fullName>
    </submittedName>
</protein>
<keyword evidence="2" id="KW-1185">Reference proteome</keyword>
<accession>A0ABW4PLT8</accession>